<dbReference type="RefSeq" id="WP_161557649.1">
    <property type="nucleotide sequence ID" value="NZ_CP030840.1"/>
</dbReference>
<keyword evidence="3" id="KW-1185">Reference proteome</keyword>
<keyword evidence="1" id="KW-0732">Signal</keyword>
<evidence type="ECO:0000313" key="3">
    <source>
        <dbReference type="Proteomes" id="UP000253606"/>
    </source>
</evidence>
<dbReference type="AlphaFoldDB" id="A0A2Z5G8Y7"/>
<feature type="signal peptide" evidence="1">
    <location>
        <begin position="1"/>
        <end position="19"/>
    </location>
</feature>
<proteinExistence type="predicted"/>
<dbReference type="EMBL" id="CP030840">
    <property type="protein sequence ID" value="AXC15742.1"/>
    <property type="molecule type" value="Genomic_DNA"/>
</dbReference>
<dbReference type="Proteomes" id="UP000253606">
    <property type="component" value="Chromosome"/>
</dbReference>
<name>A0A2Z5G8Y7_9BACT</name>
<sequence>MLRVALPTLLTLLPAFTQAQLPLQQQIHDLAKEAHGIVSVACSLRGRT</sequence>
<feature type="chain" id="PRO_5016443624" evidence="1">
    <location>
        <begin position="20"/>
        <end position="48"/>
    </location>
</feature>
<evidence type="ECO:0000256" key="1">
    <source>
        <dbReference type="SAM" id="SignalP"/>
    </source>
</evidence>
<dbReference type="KEGG" id="abas:ACPOL_6522"/>
<gene>
    <name evidence="2" type="ORF">ACPOL_6522</name>
</gene>
<reference evidence="2 3" key="1">
    <citation type="journal article" date="2018" name="Front. Microbiol.">
        <title>Hydrolytic Capabilities as a Key to Environmental Success: Chitinolytic and Cellulolytic Acidobacteria From Acidic Sub-arctic Soils and Boreal Peatlands.</title>
        <authorList>
            <person name="Belova S.E."/>
            <person name="Ravin N.V."/>
            <person name="Pankratov T.A."/>
            <person name="Rakitin A.L."/>
            <person name="Ivanova A.A."/>
            <person name="Beletsky A.V."/>
            <person name="Mardanov A.V."/>
            <person name="Sinninghe Damste J.S."/>
            <person name="Dedysh S.N."/>
        </authorList>
    </citation>
    <scope>NUCLEOTIDE SEQUENCE [LARGE SCALE GENOMIC DNA]</scope>
    <source>
        <strain evidence="2 3">SBC82</strain>
    </source>
</reference>
<evidence type="ECO:0000313" key="2">
    <source>
        <dbReference type="EMBL" id="AXC15742.1"/>
    </source>
</evidence>
<protein>
    <submittedName>
        <fullName evidence="2">Uncharacterized protein</fullName>
    </submittedName>
</protein>
<accession>A0A2Z5G8Y7</accession>
<organism evidence="2 3">
    <name type="scientific">Acidisarcina polymorpha</name>
    <dbReference type="NCBI Taxonomy" id="2211140"/>
    <lineage>
        <taxon>Bacteria</taxon>
        <taxon>Pseudomonadati</taxon>
        <taxon>Acidobacteriota</taxon>
        <taxon>Terriglobia</taxon>
        <taxon>Terriglobales</taxon>
        <taxon>Acidobacteriaceae</taxon>
        <taxon>Acidisarcina</taxon>
    </lineage>
</organism>